<dbReference type="PANTHER" id="PTHR23335">
    <property type="entry name" value="CALMODULIN-BINDING TRANSCRIPTION ACTIVATOR CAMTA"/>
    <property type="match status" value="1"/>
</dbReference>
<keyword evidence="4" id="KW-0010">Activator</keyword>
<dbReference type="GO" id="GO:0005634">
    <property type="term" value="C:nucleus"/>
    <property type="evidence" value="ECO:0007669"/>
    <property type="project" value="UniProtKB-SubCell"/>
</dbReference>
<dbReference type="Gene3D" id="2.60.40.10">
    <property type="entry name" value="Immunoglobulins"/>
    <property type="match status" value="1"/>
</dbReference>
<feature type="region of interest" description="Disordered" evidence="8">
    <location>
        <begin position="68"/>
        <end position="96"/>
    </location>
</feature>
<dbReference type="InterPro" id="IPR005559">
    <property type="entry name" value="CG-1_dom"/>
</dbReference>
<dbReference type="GO" id="GO:0006357">
    <property type="term" value="P:regulation of transcription by RNA polymerase II"/>
    <property type="evidence" value="ECO:0007669"/>
    <property type="project" value="TreeGrafter"/>
</dbReference>
<accession>A0A3M0IFF3</accession>
<dbReference type="Pfam" id="PF03859">
    <property type="entry name" value="CG-1"/>
    <property type="match status" value="1"/>
</dbReference>
<evidence type="ECO:0000256" key="2">
    <source>
        <dbReference type="ARBA" id="ARBA00008267"/>
    </source>
</evidence>
<organism evidence="10 11">
    <name type="scientific">Hirundo rustica rustica</name>
    <dbReference type="NCBI Taxonomy" id="333673"/>
    <lineage>
        <taxon>Eukaryota</taxon>
        <taxon>Metazoa</taxon>
        <taxon>Chordata</taxon>
        <taxon>Craniata</taxon>
        <taxon>Vertebrata</taxon>
        <taxon>Euteleostomi</taxon>
        <taxon>Archelosauria</taxon>
        <taxon>Archosauria</taxon>
        <taxon>Dinosauria</taxon>
        <taxon>Saurischia</taxon>
        <taxon>Theropoda</taxon>
        <taxon>Coelurosauria</taxon>
        <taxon>Aves</taxon>
        <taxon>Neognathae</taxon>
        <taxon>Neoaves</taxon>
        <taxon>Telluraves</taxon>
        <taxon>Australaves</taxon>
        <taxon>Passeriformes</taxon>
        <taxon>Sylvioidea</taxon>
        <taxon>Hirundinidae</taxon>
        <taxon>Hirundo</taxon>
    </lineage>
</organism>
<evidence type="ECO:0000256" key="8">
    <source>
        <dbReference type="SAM" id="MobiDB-lite"/>
    </source>
</evidence>
<dbReference type="GO" id="GO:0003712">
    <property type="term" value="F:transcription coregulator activity"/>
    <property type="evidence" value="ECO:0007669"/>
    <property type="project" value="TreeGrafter"/>
</dbReference>
<keyword evidence="11" id="KW-1185">Reference proteome</keyword>
<feature type="compositionally biased region" description="Low complexity" evidence="8">
    <location>
        <begin position="580"/>
        <end position="599"/>
    </location>
</feature>
<dbReference type="Gene3D" id="1.25.40.20">
    <property type="entry name" value="Ankyrin repeat-containing domain"/>
    <property type="match status" value="1"/>
</dbReference>
<evidence type="ECO:0000256" key="6">
    <source>
        <dbReference type="ARBA" id="ARBA00023242"/>
    </source>
</evidence>
<dbReference type="CDD" id="cd23767">
    <property type="entry name" value="IQCD"/>
    <property type="match status" value="1"/>
</dbReference>
<evidence type="ECO:0000256" key="7">
    <source>
        <dbReference type="ARBA" id="ARBA00029480"/>
    </source>
</evidence>
<evidence type="ECO:0000256" key="5">
    <source>
        <dbReference type="ARBA" id="ARBA00023163"/>
    </source>
</evidence>
<dbReference type="AlphaFoldDB" id="A0A3M0IFF3"/>
<keyword evidence="5" id="KW-0804">Transcription</keyword>
<gene>
    <name evidence="10" type="ORF">DUI87_35398</name>
</gene>
<dbReference type="OrthoDB" id="407555at2759"/>
<dbReference type="PROSITE" id="PS50096">
    <property type="entry name" value="IQ"/>
    <property type="match status" value="1"/>
</dbReference>
<feature type="compositionally biased region" description="Pro residues" evidence="8">
    <location>
        <begin position="600"/>
        <end position="609"/>
    </location>
</feature>
<evidence type="ECO:0000256" key="1">
    <source>
        <dbReference type="ARBA" id="ARBA00004123"/>
    </source>
</evidence>
<comment type="caution">
    <text evidence="10">The sequence shown here is derived from an EMBL/GenBank/DDBJ whole genome shotgun (WGS) entry which is preliminary data.</text>
</comment>
<comment type="similarity">
    <text evidence="2">Belongs to the CAMTA family.</text>
</comment>
<dbReference type="InterPro" id="IPR013783">
    <property type="entry name" value="Ig-like_fold"/>
</dbReference>
<proteinExistence type="inferred from homology"/>
<evidence type="ECO:0000259" key="9">
    <source>
        <dbReference type="PROSITE" id="PS51437"/>
    </source>
</evidence>
<dbReference type="SUPFAM" id="SSF81296">
    <property type="entry name" value="E set domains"/>
    <property type="match status" value="1"/>
</dbReference>
<dbReference type="Proteomes" id="UP000269221">
    <property type="component" value="Unassembled WGS sequence"/>
</dbReference>
<dbReference type="GO" id="GO:0003690">
    <property type="term" value="F:double-stranded DNA binding"/>
    <property type="evidence" value="ECO:0007669"/>
    <property type="project" value="TreeGrafter"/>
</dbReference>
<dbReference type="InterPro" id="IPR014756">
    <property type="entry name" value="Ig_E-set"/>
</dbReference>
<dbReference type="PANTHER" id="PTHR23335:SF9">
    <property type="entry name" value="CALMODULIN-BINDING TRANSCRIPTION ACTIVATOR 2"/>
    <property type="match status" value="1"/>
</dbReference>
<feature type="region of interest" description="Disordered" evidence="8">
    <location>
        <begin position="386"/>
        <end position="412"/>
    </location>
</feature>
<feature type="compositionally biased region" description="Pro residues" evidence="8">
    <location>
        <begin position="388"/>
        <end position="408"/>
    </location>
</feature>
<protein>
    <recommendedName>
        <fullName evidence="9">CG-1 domain-containing protein</fullName>
    </recommendedName>
</protein>
<name>A0A3M0IFF3_HIRRU</name>
<comment type="subcellular location">
    <subcellularLocation>
        <location evidence="1">Nucleus</location>
    </subcellularLocation>
</comment>
<dbReference type="SMART" id="SM01076">
    <property type="entry name" value="CG-1"/>
    <property type="match status" value="1"/>
</dbReference>
<comment type="subunit">
    <text evidence="7">May interact with calmodulin.</text>
</comment>
<keyword evidence="3" id="KW-0040">ANK repeat</keyword>
<evidence type="ECO:0000313" key="10">
    <source>
        <dbReference type="EMBL" id="RMB88241.1"/>
    </source>
</evidence>
<feature type="region of interest" description="Disordered" evidence="8">
    <location>
        <begin position="569"/>
        <end position="620"/>
    </location>
</feature>
<dbReference type="STRING" id="333673.A0A3M0IFF3"/>
<dbReference type="Gene3D" id="1.20.5.190">
    <property type="match status" value="1"/>
</dbReference>
<dbReference type="EMBL" id="QRBI01000341">
    <property type="protein sequence ID" value="RMB88241.1"/>
    <property type="molecule type" value="Genomic_DNA"/>
</dbReference>
<sequence>MSSKDPPEVSERSHLKVFLPRKLVECLPKCPVLPKEQLRWNTNEEIASYLITFEKHDEWLSCSPKTRSGGTGECPGGLRGALEAPGEPPDPVSRPQNGSVILYNRKKVKYRKDGYCWKKRKDGKTTREDHMKLKVQGVECLYGCYVHSSIVPTFHRRCYWLLQNPDIVLVHYLNVPAMEECGCPCAPPLCSPPLCAGAPPICAATADPREWLKWSQEELVAQLRPMFHGVKWSCGNGGAPPGLSLEQLVQHVLERHQARPPPRTHTCLCARGLEWSYPEGGVKVLITGPWGDPGAYSCLFDRTSVPAALVQPGVLRCYCPPHEAGVAALRVACPPRLLSAAAPFEYRARGAARGPPGAQLDWLALDEAQFRLSILERLEQLETRLGALPPPAPLLPPRGAPSENPPEQGPGSSFEARVVAICEAMMARPGWPGTSLGTSGTSMLAHGVTFRGMTLLHLAAAQGYASLVEALRRWRALAVDSLDLEQEIDPLNVDHFSCTPLMWACALGHREAAERLCRWDRRALAVPDTLGRLPLALARARGHLALVTRLEELQVSPVSPRCHLPGLRIPSPLSASPDTGLSTASSLSSPSGLSEGPGSVPLPPGPPGPSEDESWGVAVPPSPLRMPWPCPPTPCRAEVASRASPGVPERPPPPSAAGWAEFLNASGGARGEGGAVALLTLSDQEQHELYEAARLVQGAFRKYRGRRLKEQQELAAAVIQRCYRKYKQFALFQRMTQAAILIQSKFRSYAEQKRFQRRRRAAVLIQQRFRSLRQHRSTFLTLTQDQAARKIMRFLRRCHHRMEELKQNKEVDSLQTRGLAS</sequence>
<dbReference type="SUPFAM" id="SSF48403">
    <property type="entry name" value="Ankyrin repeat"/>
    <property type="match status" value="1"/>
</dbReference>
<feature type="domain" description="CG-1" evidence="9">
    <location>
        <begin position="29"/>
        <end position="181"/>
    </location>
</feature>
<feature type="compositionally biased region" description="Gly residues" evidence="8">
    <location>
        <begin position="69"/>
        <end position="79"/>
    </location>
</feature>
<reference evidence="10 11" key="1">
    <citation type="submission" date="2018-07" db="EMBL/GenBank/DDBJ databases">
        <title>A high quality draft genome assembly of the barn swallow (H. rustica rustica).</title>
        <authorList>
            <person name="Formenti G."/>
            <person name="Chiara M."/>
            <person name="Poveda L."/>
            <person name="Francoijs K.-J."/>
            <person name="Bonisoli-Alquati A."/>
            <person name="Canova L."/>
            <person name="Gianfranceschi L."/>
            <person name="Horner D.S."/>
            <person name="Saino N."/>
        </authorList>
    </citation>
    <scope>NUCLEOTIDE SEQUENCE [LARGE SCALE GENOMIC DNA]</scope>
    <source>
        <strain evidence="10">Chelidonia</strain>
        <tissue evidence="10">Blood</tissue>
    </source>
</reference>
<evidence type="ECO:0000256" key="3">
    <source>
        <dbReference type="ARBA" id="ARBA00023043"/>
    </source>
</evidence>
<dbReference type="InterPro" id="IPR036770">
    <property type="entry name" value="Ankyrin_rpt-contain_sf"/>
</dbReference>
<evidence type="ECO:0000256" key="4">
    <source>
        <dbReference type="ARBA" id="ARBA00023159"/>
    </source>
</evidence>
<evidence type="ECO:0000313" key="11">
    <source>
        <dbReference type="Proteomes" id="UP000269221"/>
    </source>
</evidence>
<keyword evidence="6" id="KW-0539">Nucleus</keyword>
<dbReference type="PROSITE" id="PS51437">
    <property type="entry name" value="CG_1"/>
    <property type="match status" value="1"/>
</dbReference>